<dbReference type="InterPro" id="IPR059112">
    <property type="entry name" value="CysZ/EI24"/>
</dbReference>
<evidence type="ECO:0008006" key="13">
    <source>
        <dbReference type="Google" id="ProtNLM"/>
    </source>
</evidence>
<accession>A0A2T7BK37</accession>
<reference evidence="11 12" key="1">
    <citation type="submission" date="2018-04" db="EMBL/GenBank/DDBJ databases">
        <title>Chitinophaga fuyangensis sp. nov., isolated from soil in a chemical factory.</title>
        <authorList>
            <person name="Chen K."/>
        </authorList>
    </citation>
    <scope>NUCLEOTIDE SEQUENCE [LARGE SCALE GENOMIC DNA]</scope>
    <source>
        <strain evidence="11 12">LY-1</strain>
    </source>
</reference>
<evidence type="ECO:0000256" key="5">
    <source>
        <dbReference type="ARBA" id="ARBA00022605"/>
    </source>
</evidence>
<gene>
    <name evidence="11" type="ORF">DCC81_00735</name>
</gene>
<keyword evidence="2" id="KW-0813">Transport</keyword>
<evidence type="ECO:0000256" key="6">
    <source>
        <dbReference type="ARBA" id="ARBA00022692"/>
    </source>
</evidence>
<dbReference type="PANTHER" id="PTHR37468">
    <property type="entry name" value="SULFATE TRANSPORTER CYSZ"/>
    <property type="match status" value="1"/>
</dbReference>
<protein>
    <recommendedName>
        <fullName evidence="13">EI24 domain-containing protein</fullName>
    </recommendedName>
</protein>
<evidence type="ECO:0000256" key="10">
    <source>
        <dbReference type="SAM" id="Phobius"/>
    </source>
</evidence>
<evidence type="ECO:0000256" key="2">
    <source>
        <dbReference type="ARBA" id="ARBA00022448"/>
    </source>
</evidence>
<keyword evidence="9 10" id="KW-0472">Membrane</keyword>
<proteinExistence type="predicted"/>
<dbReference type="Proteomes" id="UP000244450">
    <property type="component" value="Unassembled WGS sequence"/>
</dbReference>
<comment type="subcellular location">
    <subcellularLocation>
        <location evidence="1">Membrane</location>
        <topology evidence="1">Multi-pass membrane protein</topology>
    </subcellularLocation>
</comment>
<feature type="transmembrane region" description="Helical" evidence="10">
    <location>
        <begin position="150"/>
        <end position="180"/>
    </location>
</feature>
<dbReference type="AlphaFoldDB" id="A0A2T7BK37"/>
<organism evidence="11 12">
    <name type="scientific">Chitinophaga parva</name>
    <dbReference type="NCBI Taxonomy" id="2169414"/>
    <lineage>
        <taxon>Bacteria</taxon>
        <taxon>Pseudomonadati</taxon>
        <taxon>Bacteroidota</taxon>
        <taxon>Chitinophagia</taxon>
        <taxon>Chitinophagales</taxon>
        <taxon>Chitinophagaceae</taxon>
        <taxon>Chitinophaga</taxon>
    </lineage>
</organism>
<dbReference type="PANTHER" id="PTHR37468:SF1">
    <property type="entry name" value="SULFATE TRANSPORTER CYSZ"/>
    <property type="match status" value="1"/>
</dbReference>
<evidence type="ECO:0000313" key="12">
    <source>
        <dbReference type="Proteomes" id="UP000244450"/>
    </source>
</evidence>
<keyword evidence="12" id="KW-1185">Reference proteome</keyword>
<dbReference type="GO" id="GO:0019344">
    <property type="term" value="P:cysteine biosynthetic process"/>
    <property type="evidence" value="ECO:0007669"/>
    <property type="project" value="TreeGrafter"/>
</dbReference>
<dbReference type="OrthoDB" id="9787566at2"/>
<evidence type="ECO:0000256" key="9">
    <source>
        <dbReference type="ARBA" id="ARBA00023136"/>
    </source>
</evidence>
<evidence type="ECO:0000256" key="3">
    <source>
        <dbReference type="ARBA" id="ARBA00022475"/>
    </source>
</evidence>
<keyword evidence="8" id="KW-0764">Sulfate transport</keyword>
<keyword evidence="4" id="KW-0997">Cell inner membrane</keyword>
<evidence type="ECO:0000313" key="11">
    <source>
        <dbReference type="EMBL" id="PUZ28043.1"/>
    </source>
</evidence>
<evidence type="ECO:0000256" key="4">
    <source>
        <dbReference type="ARBA" id="ARBA00022519"/>
    </source>
</evidence>
<keyword evidence="3" id="KW-1003">Cell membrane</keyword>
<evidence type="ECO:0000256" key="1">
    <source>
        <dbReference type="ARBA" id="ARBA00004141"/>
    </source>
</evidence>
<evidence type="ECO:0000256" key="8">
    <source>
        <dbReference type="ARBA" id="ARBA00023032"/>
    </source>
</evidence>
<name>A0A2T7BK37_9BACT</name>
<keyword evidence="7 10" id="KW-1133">Transmembrane helix</keyword>
<dbReference type="RefSeq" id="WP_108684684.1">
    <property type="nucleotide sequence ID" value="NZ_QCYK01000001.1"/>
</dbReference>
<evidence type="ECO:0000256" key="7">
    <source>
        <dbReference type="ARBA" id="ARBA00022989"/>
    </source>
</evidence>
<dbReference type="EMBL" id="QCYK01000001">
    <property type="protein sequence ID" value="PUZ28043.1"/>
    <property type="molecule type" value="Genomic_DNA"/>
</dbReference>
<dbReference type="GO" id="GO:0005886">
    <property type="term" value="C:plasma membrane"/>
    <property type="evidence" value="ECO:0007669"/>
    <property type="project" value="TreeGrafter"/>
</dbReference>
<keyword evidence="5" id="KW-0028">Amino-acid biosynthesis</keyword>
<keyword evidence="6 10" id="KW-0812">Transmembrane</keyword>
<dbReference type="GO" id="GO:0000103">
    <property type="term" value="P:sulfate assimilation"/>
    <property type="evidence" value="ECO:0007669"/>
    <property type="project" value="TreeGrafter"/>
</dbReference>
<feature type="transmembrane region" description="Helical" evidence="10">
    <location>
        <begin position="76"/>
        <end position="99"/>
    </location>
</feature>
<dbReference type="GO" id="GO:0009675">
    <property type="term" value="F:high-affinity sulfate:proton symporter activity"/>
    <property type="evidence" value="ECO:0007669"/>
    <property type="project" value="TreeGrafter"/>
</dbReference>
<dbReference type="Pfam" id="PF07264">
    <property type="entry name" value="EI24"/>
    <property type="match status" value="1"/>
</dbReference>
<feature type="transmembrane region" description="Helical" evidence="10">
    <location>
        <begin position="220"/>
        <end position="242"/>
    </location>
</feature>
<feature type="transmembrane region" description="Helical" evidence="10">
    <location>
        <begin position="29"/>
        <end position="51"/>
    </location>
</feature>
<dbReference type="InterPro" id="IPR050480">
    <property type="entry name" value="CysZ-like"/>
</dbReference>
<sequence>MFSLREVIAAIQSYGKAHEFVLQHRHWRWILVPGIVFCVLFFLLIFFVWGYSNDFVNYLFNAIPGLNWIQEADSDWIRFFFLLTTFSLHSIFLLLYVALFRTAFLIIGAPAFAYISEKTASTLHRKKADVSAAELKHDTLRSIRLCGRNLLYQAGCILALVLLSFVPIVGLLAPLIAFFMECYFFGFSMLDYSCDRHHMELPETIDFVKTHKGIAVGNGLIFYLFLVVPILGWMLAPAYATIAGTLSLQDKRLI</sequence>
<comment type="caution">
    <text evidence="11">The sequence shown here is derived from an EMBL/GenBank/DDBJ whole genome shotgun (WGS) entry which is preliminary data.</text>
</comment>